<evidence type="ECO:0000256" key="1">
    <source>
        <dbReference type="SAM" id="MobiDB-lite"/>
    </source>
</evidence>
<organism evidence="3 4">
    <name type="scientific">Acidithiobacillus concretivorus</name>
    <dbReference type="NCBI Taxonomy" id="3063952"/>
    <lineage>
        <taxon>Bacteria</taxon>
        <taxon>Pseudomonadati</taxon>
        <taxon>Pseudomonadota</taxon>
        <taxon>Acidithiobacillia</taxon>
        <taxon>Acidithiobacillales</taxon>
        <taxon>Acidithiobacillaceae</taxon>
        <taxon>Acidithiobacillus</taxon>
    </lineage>
</organism>
<reference evidence="3 4" key="1">
    <citation type="journal article" date="2021" name="ISME J.">
        <title>Genomic evolution of the class Acidithiobacillia: deep-branching Proteobacteria living in extreme acidic conditions.</title>
        <authorList>
            <person name="Moya-Beltran A."/>
            <person name="Beard S."/>
            <person name="Rojas-Villalobos C."/>
            <person name="Issotta F."/>
            <person name="Gallardo Y."/>
            <person name="Ulloa R."/>
            <person name="Giaveno A."/>
            <person name="Degli Esposti M."/>
            <person name="Johnson D.B."/>
            <person name="Quatrini R."/>
        </authorList>
    </citation>
    <scope>NUCLEOTIDE SEQUENCE [LARGE SCALE GENOMIC DNA]</scope>
    <source>
        <strain evidence="3 4">ATCC 19703</strain>
    </source>
</reference>
<keyword evidence="2" id="KW-1133">Transmembrane helix</keyword>
<evidence type="ECO:0000256" key="2">
    <source>
        <dbReference type="SAM" id="Phobius"/>
    </source>
</evidence>
<protein>
    <submittedName>
        <fullName evidence="3">Uncharacterized protein</fullName>
    </submittedName>
</protein>
<feature type="region of interest" description="Disordered" evidence="1">
    <location>
        <begin position="229"/>
        <end position="263"/>
    </location>
</feature>
<feature type="compositionally biased region" description="Polar residues" evidence="1">
    <location>
        <begin position="244"/>
        <end position="254"/>
    </location>
</feature>
<name>A0ABS5ZNF2_9PROT</name>
<sequence>MDKKKDEIKKRFIEALDQPEIEKESLEHVLSEMMKDHRDVFDEYIENDLYEPINSDSLCWNIKYYLEQKNEAKRNFSQKRLDHLIKVREYGRKKELKGFLPHSKLAPVTQSHPVYSEDSKYTPSDILDRSIKENNMLGIRTALRMELLDMNLDKATLRAALNWVKKQSPDLCEPYVEKDFCGPMDHNLEHWDKDYFFKQEVYLDTSFTEERFLHMIEVREHLRQKKVDGFIPDKARQKPHETARTTQNTSNQSASHDHKERKLPHQEDKNFIKLALVIGGAIAALVTLIFIL</sequence>
<proteinExistence type="predicted"/>
<keyword evidence="2" id="KW-0812">Transmembrane</keyword>
<gene>
    <name evidence="3" type="ORF">HJG40_02460</name>
</gene>
<dbReference type="EMBL" id="JABELD010000017">
    <property type="protein sequence ID" value="MBU2737687.1"/>
    <property type="molecule type" value="Genomic_DNA"/>
</dbReference>
<accession>A0ABS5ZNF2</accession>
<dbReference type="RefSeq" id="WP_215862731.1">
    <property type="nucleotide sequence ID" value="NZ_JABELD010000017.1"/>
</dbReference>
<evidence type="ECO:0000313" key="4">
    <source>
        <dbReference type="Proteomes" id="UP001197028"/>
    </source>
</evidence>
<evidence type="ECO:0000313" key="3">
    <source>
        <dbReference type="EMBL" id="MBU2737687.1"/>
    </source>
</evidence>
<keyword evidence="2" id="KW-0472">Membrane</keyword>
<feature type="transmembrane region" description="Helical" evidence="2">
    <location>
        <begin position="271"/>
        <end position="291"/>
    </location>
</feature>
<feature type="compositionally biased region" description="Basic and acidic residues" evidence="1">
    <location>
        <begin position="229"/>
        <end position="243"/>
    </location>
</feature>
<comment type="caution">
    <text evidence="3">The sequence shown here is derived from an EMBL/GenBank/DDBJ whole genome shotgun (WGS) entry which is preliminary data.</text>
</comment>
<keyword evidence="4" id="KW-1185">Reference proteome</keyword>
<dbReference type="Proteomes" id="UP001197028">
    <property type="component" value="Unassembled WGS sequence"/>
</dbReference>